<dbReference type="eggNOG" id="ENOG502QS0K">
    <property type="taxonomic scope" value="Eukaryota"/>
</dbReference>
<evidence type="ECO:0000256" key="7">
    <source>
        <dbReference type="SAM" id="MobiDB-lite"/>
    </source>
</evidence>
<feature type="region of interest" description="Disordered" evidence="7">
    <location>
        <begin position="704"/>
        <end position="726"/>
    </location>
</feature>
<name>A0A0E0KC55_ORYPU</name>
<feature type="region of interest" description="Disordered" evidence="7">
    <location>
        <begin position="567"/>
        <end position="602"/>
    </location>
</feature>
<keyword evidence="6" id="KW-0472">Membrane</keyword>
<dbReference type="OMA" id="FRGPRMN"/>
<proteinExistence type="predicted"/>
<feature type="compositionally biased region" description="Basic and acidic residues" evidence="7">
    <location>
        <begin position="793"/>
        <end position="805"/>
    </location>
</feature>
<reference evidence="8" key="2">
    <citation type="submission" date="2018-05" db="EMBL/GenBank/DDBJ databases">
        <title>OpunRS2 (Oryza punctata Reference Sequence Version 2).</title>
        <authorList>
            <person name="Zhang J."/>
            <person name="Kudrna D."/>
            <person name="Lee S."/>
            <person name="Talag J."/>
            <person name="Welchert J."/>
            <person name="Wing R.A."/>
        </authorList>
    </citation>
    <scope>NUCLEOTIDE SEQUENCE [LARGE SCALE GENOMIC DNA]</scope>
</reference>
<sequence>MAVSAAEAGCSKDTFLNRSVSEETNAIAKGNGMFNPQDQMHAKRSFIQSLTEKNGLSLDGSSGIPSRLDSGTGSVAPVDDTQSQKFLSLGLRSVSRLNGKISSSSNVKEEKVDQGLSSFPSADFHKDAGATNEPKSSSDSSFGRLPNLDLNVPLDPHDPAESLPIVQGSSNILYHETIQHQKAHVPLVAPVSTVSNGLRRNIDSTMNLSNAYGLSNKRGTADVTLDLQLKPPARPELGINWKGLAPVPGLSLSLSGKHVEESENNAGLNLSLSGKHVNESENNVPNVAVRSEPAESAKKITREVGIPRTDKSPVEVVKLVPLNENPHKTISTVAGIERMASDCLVKKEPEEQSQRHVQNDVEKAQLLESQTVGLANNRAVIEKPDGAHQVPGKAALDLNSGIFPNIATANVPLSTERLRDAIRIEAMDADREVKKSIKCEETTAAIPSPTTASVSSRRSPLMATEQLPLGDRDASCAGLHVSATQASLPTEPACCNPHEANVDCKPTMSHVNSRDAVEAYGPLQSSSNPIPEPSISNSRNRFGFDGMSQGSAEMDCSEDDDNIVSQLPTTNKPHGGTLGNTQTSDSMGLGRNLQKEHDSNTHQDCSFVTNKIDMQGISDDKRINVKDGVSPHSCQNSHQNGNVVNEESKNKQLLGSDKNTPMNNNGNTIRVKTITGSSTADPRRLSSLETSTSPKIEPIMEPYKESGSCLEKSTSPKIKSKGCQSPLGKQAANCSEDYVENAAVKIEHQTVSEEVANVSEFHPRDSVLGEDSHPDGASSSQLHDECGMVKLASERSECDKSKPDSFRTTSVQNERDGQVDGPHWREMGHPYVNVNSKLDWVSSCIWNERWERFMQSEREKNKGEHHGGRHAHDTFNQRRPDHRYGGRGVGSRGHPRNFRGPRMNESEIYFDDEPMTRRRRPFEDDLGHMQRIPHRWHRSPPMNNQLQGGLMRDMDIDGFSGRDVPDPRLLAHGHMEDLSDDMMEERFYVPHSRRHHTQGDHAFIHRNRSHSPGQRRGAPMHLHIGRSPEAMGRSPPLIRTDRSYLSHRHHNRRHGSPFDRIEHDDRGMQRNMRRCGMHHGGAEGDTFEPHLHPAQLAELHAEAELTERRKFGERRGHHLRPFEGSPDDDEDILSYGADGDMDFAEGGSGGPPPRELNGRFRRHRGRDEEEEDHRCRGPHGWRDGSSNGSRAKRRRF</sequence>
<feature type="region of interest" description="Disordered" evidence="7">
    <location>
        <begin position="629"/>
        <end position="670"/>
    </location>
</feature>
<dbReference type="GO" id="GO:0031901">
    <property type="term" value="C:early endosome membrane"/>
    <property type="evidence" value="ECO:0007669"/>
    <property type="project" value="UniProtKB-SubCell"/>
</dbReference>
<reference evidence="8" key="1">
    <citation type="submission" date="2015-04" db="UniProtKB">
        <authorList>
            <consortium name="EnsemblPlants"/>
        </authorList>
    </citation>
    <scope>IDENTIFICATION</scope>
</reference>
<keyword evidence="9" id="KW-1185">Reference proteome</keyword>
<dbReference type="AlphaFoldDB" id="A0A0E0KC55"/>
<dbReference type="InterPro" id="IPR039937">
    <property type="entry name" value="SNX20/SNX21"/>
</dbReference>
<evidence type="ECO:0000256" key="5">
    <source>
        <dbReference type="ARBA" id="ARBA00023121"/>
    </source>
</evidence>
<feature type="compositionally biased region" description="Polar residues" evidence="7">
    <location>
        <begin position="57"/>
        <end position="73"/>
    </location>
</feature>
<organism evidence="8">
    <name type="scientific">Oryza punctata</name>
    <name type="common">Red rice</name>
    <dbReference type="NCBI Taxonomy" id="4537"/>
    <lineage>
        <taxon>Eukaryota</taxon>
        <taxon>Viridiplantae</taxon>
        <taxon>Streptophyta</taxon>
        <taxon>Embryophyta</taxon>
        <taxon>Tracheophyta</taxon>
        <taxon>Spermatophyta</taxon>
        <taxon>Magnoliopsida</taxon>
        <taxon>Liliopsida</taxon>
        <taxon>Poales</taxon>
        <taxon>Poaceae</taxon>
        <taxon>BOP clade</taxon>
        <taxon>Oryzoideae</taxon>
        <taxon>Oryzeae</taxon>
        <taxon>Oryzinae</taxon>
        <taxon>Oryza</taxon>
    </lineage>
</organism>
<feature type="region of interest" description="Disordered" evidence="7">
    <location>
        <begin position="57"/>
        <end position="79"/>
    </location>
</feature>
<dbReference type="HOGENOM" id="CLU_007332_0_0_1"/>
<feature type="region of interest" description="Disordered" evidence="7">
    <location>
        <begin position="101"/>
        <end position="150"/>
    </location>
</feature>
<keyword evidence="2" id="KW-0813">Transport</keyword>
<keyword evidence="4" id="KW-0653">Protein transport</keyword>
<feature type="compositionally biased region" description="Basic and acidic residues" evidence="7">
    <location>
        <begin position="813"/>
        <end position="824"/>
    </location>
</feature>
<dbReference type="GO" id="GO:0015031">
    <property type="term" value="P:protein transport"/>
    <property type="evidence" value="ECO:0007669"/>
    <property type="project" value="UniProtKB-KW"/>
</dbReference>
<evidence type="ECO:0000256" key="3">
    <source>
        <dbReference type="ARBA" id="ARBA00022753"/>
    </source>
</evidence>
<evidence type="ECO:0000256" key="1">
    <source>
        <dbReference type="ARBA" id="ARBA00004469"/>
    </source>
</evidence>
<feature type="compositionally biased region" description="Basic and acidic residues" evidence="7">
    <location>
        <begin position="858"/>
        <end position="884"/>
    </location>
</feature>
<feature type="compositionally biased region" description="Polar residues" evidence="7">
    <location>
        <begin position="632"/>
        <end position="670"/>
    </location>
</feature>
<feature type="region of interest" description="Disordered" evidence="7">
    <location>
        <begin position="1111"/>
        <end position="1196"/>
    </location>
</feature>
<evidence type="ECO:0000256" key="6">
    <source>
        <dbReference type="ARBA" id="ARBA00023136"/>
    </source>
</evidence>
<evidence type="ECO:0000313" key="8">
    <source>
        <dbReference type="EnsemblPlants" id="OPUNC03G12440.1"/>
    </source>
</evidence>
<keyword evidence="3" id="KW-0967">Endosome</keyword>
<protein>
    <submittedName>
        <fullName evidence="8">Uncharacterized protein</fullName>
    </submittedName>
</protein>
<evidence type="ECO:0000313" key="9">
    <source>
        <dbReference type="Proteomes" id="UP000026962"/>
    </source>
</evidence>
<evidence type="ECO:0000256" key="4">
    <source>
        <dbReference type="ARBA" id="ARBA00022927"/>
    </source>
</evidence>
<feature type="region of interest" description="Disordered" evidence="7">
    <location>
        <begin position="858"/>
        <end position="902"/>
    </location>
</feature>
<dbReference type="Proteomes" id="UP000026962">
    <property type="component" value="Chromosome 3"/>
</dbReference>
<feature type="region of interest" description="Disordered" evidence="7">
    <location>
        <begin position="793"/>
        <end position="824"/>
    </location>
</feature>
<keyword evidence="5" id="KW-0446">Lipid-binding</keyword>
<comment type="subcellular location">
    <subcellularLocation>
        <location evidence="1">Early endosome membrane</location>
        <topology evidence="1">Peripheral membrane protein</topology>
        <orientation evidence="1">Cytoplasmic side</orientation>
    </subcellularLocation>
</comment>
<dbReference type="GO" id="GO:1901981">
    <property type="term" value="F:phosphatidylinositol phosphate binding"/>
    <property type="evidence" value="ECO:0007669"/>
    <property type="project" value="TreeGrafter"/>
</dbReference>
<dbReference type="Gramene" id="OPUNC03G12440.1">
    <property type="protein sequence ID" value="OPUNC03G12440.1"/>
    <property type="gene ID" value="OPUNC03G12440"/>
</dbReference>
<dbReference type="PANTHER" id="PTHR20939">
    <property type="entry name" value="SORTING NEXIN 20, 21"/>
    <property type="match status" value="1"/>
</dbReference>
<accession>A0A0E0KC55</accession>
<dbReference type="EnsemblPlants" id="OPUNC03G12440.1">
    <property type="protein sequence ID" value="OPUNC03G12440.1"/>
    <property type="gene ID" value="OPUNC03G12440"/>
</dbReference>
<evidence type="ECO:0000256" key="2">
    <source>
        <dbReference type="ARBA" id="ARBA00022448"/>
    </source>
</evidence>
<dbReference type="PANTHER" id="PTHR20939:SF11">
    <property type="entry name" value="LD12265P"/>
    <property type="match status" value="1"/>
</dbReference>